<dbReference type="PROSITE" id="PS50097">
    <property type="entry name" value="BTB"/>
    <property type="match status" value="1"/>
</dbReference>
<dbReference type="OrthoDB" id="10249567at2759"/>
<evidence type="ECO:0000313" key="2">
    <source>
        <dbReference type="EMBL" id="ODM89108.1"/>
    </source>
</evidence>
<comment type="caution">
    <text evidence="2">The sequence shown here is derived from an EMBL/GenBank/DDBJ whole genome shotgun (WGS) entry which is preliminary data.</text>
</comment>
<gene>
    <name evidence="2" type="ORF">Ocin01_17574</name>
</gene>
<dbReference type="Gene3D" id="3.30.710.10">
    <property type="entry name" value="Potassium Channel Kv1.1, Chain A"/>
    <property type="match status" value="1"/>
</dbReference>
<dbReference type="Pfam" id="PF00651">
    <property type="entry name" value="BTB"/>
    <property type="match status" value="1"/>
</dbReference>
<evidence type="ECO:0000313" key="3">
    <source>
        <dbReference type="Proteomes" id="UP000094527"/>
    </source>
</evidence>
<dbReference type="AlphaFoldDB" id="A0A1D2M802"/>
<dbReference type="SUPFAM" id="SSF54695">
    <property type="entry name" value="POZ domain"/>
    <property type="match status" value="1"/>
</dbReference>
<feature type="domain" description="BTB" evidence="1">
    <location>
        <begin position="55"/>
        <end position="124"/>
    </location>
</feature>
<sequence length="194" mass="21731">MHMLKDLRFGITVTELVSTGEGELNRIGESGAVSSPEVILAQDLKGMFANPDNYSDLKLETKDGVETNTHKFILAARSPVLQAIIEKEYAKESFKGVIKIPDFNAKPIIAVLHWMYTGRLSDRTGNVIEEVVIAAKKYQLTDMMRQLDKEMITICNTGNMFQLFEAARQNQLPIAMVQISAFIKENIETMVPHA</sequence>
<keyword evidence="3" id="KW-1185">Reference proteome</keyword>
<dbReference type="InterPro" id="IPR000210">
    <property type="entry name" value="BTB/POZ_dom"/>
</dbReference>
<dbReference type="SMART" id="SM00225">
    <property type="entry name" value="BTB"/>
    <property type="match status" value="1"/>
</dbReference>
<dbReference type="EMBL" id="LJIJ01002905">
    <property type="protein sequence ID" value="ODM89108.1"/>
    <property type="molecule type" value="Genomic_DNA"/>
</dbReference>
<dbReference type="PANTHER" id="PTHR24413">
    <property type="entry name" value="SPECKLE-TYPE POZ PROTEIN"/>
    <property type="match status" value="1"/>
</dbReference>
<accession>A0A1D2M802</accession>
<dbReference type="InterPro" id="IPR011333">
    <property type="entry name" value="SKP1/BTB/POZ_sf"/>
</dbReference>
<organism evidence="2 3">
    <name type="scientific">Orchesella cincta</name>
    <name type="common">Springtail</name>
    <name type="synonym">Podura cincta</name>
    <dbReference type="NCBI Taxonomy" id="48709"/>
    <lineage>
        <taxon>Eukaryota</taxon>
        <taxon>Metazoa</taxon>
        <taxon>Ecdysozoa</taxon>
        <taxon>Arthropoda</taxon>
        <taxon>Hexapoda</taxon>
        <taxon>Collembola</taxon>
        <taxon>Entomobryomorpha</taxon>
        <taxon>Entomobryoidea</taxon>
        <taxon>Orchesellidae</taxon>
        <taxon>Orchesellinae</taxon>
        <taxon>Orchesella</taxon>
    </lineage>
</organism>
<protein>
    <submittedName>
        <fullName evidence="2">Speckle-type POZ protein-like</fullName>
    </submittedName>
</protein>
<proteinExistence type="predicted"/>
<reference evidence="2 3" key="1">
    <citation type="journal article" date="2016" name="Genome Biol. Evol.">
        <title>Gene Family Evolution Reflects Adaptation to Soil Environmental Stressors in the Genome of the Collembolan Orchesella cincta.</title>
        <authorList>
            <person name="Faddeeva-Vakhrusheva A."/>
            <person name="Derks M.F."/>
            <person name="Anvar S.Y."/>
            <person name="Agamennone V."/>
            <person name="Suring W."/>
            <person name="Smit S."/>
            <person name="van Straalen N.M."/>
            <person name="Roelofs D."/>
        </authorList>
    </citation>
    <scope>NUCLEOTIDE SEQUENCE [LARGE SCALE GENOMIC DNA]</scope>
    <source>
        <tissue evidence="2">Mixed pool</tissue>
    </source>
</reference>
<dbReference type="Proteomes" id="UP000094527">
    <property type="component" value="Unassembled WGS sequence"/>
</dbReference>
<dbReference type="STRING" id="48709.A0A1D2M802"/>
<name>A0A1D2M802_ORCCI</name>
<dbReference type="CDD" id="cd18186">
    <property type="entry name" value="BTB_POZ_ZBTB_KLHL-like"/>
    <property type="match status" value="1"/>
</dbReference>
<evidence type="ECO:0000259" key="1">
    <source>
        <dbReference type="PROSITE" id="PS50097"/>
    </source>
</evidence>